<dbReference type="SMART" id="SM00530">
    <property type="entry name" value="HTH_XRE"/>
    <property type="match status" value="1"/>
</dbReference>
<dbReference type="InterPro" id="IPR052345">
    <property type="entry name" value="Rad_response_metalloprotease"/>
</dbReference>
<evidence type="ECO:0000313" key="4">
    <source>
        <dbReference type="Proteomes" id="UP001164909"/>
    </source>
</evidence>
<dbReference type="EMBL" id="CP113865">
    <property type="protein sequence ID" value="WAM34094.1"/>
    <property type="molecule type" value="Genomic_DNA"/>
</dbReference>
<dbReference type="Gene3D" id="1.10.10.2910">
    <property type="match status" value="1"/>
</dbReference>
<dbReference type="PANTHER" id="PTHR43236:SF1">
    <property type="entry name" value="BLL7220 PROTEIN"/>
    <property type="match status" value="1"/>
</dbReference>
<name>A0ABY7BNE7_9FIRM</name>
<evidence type="ECO:0000313" key="3">
    <source>
        <dbReference type="EMBL" id="WAM34094.1"/>
    </source>
</evidence>
<gene>
    <name evidence="3" type="ORF">OTK00_000252</name>
</gene>
<organism evidence="3 4">
    <name type="scientific">Caldicellulosiruptor morganii</name>
    <dbReference type="NCBI Taxonomy" id="1387555"/>
    <lineage>
        <taxon>Bacteria</taxon>
        <taxon>Bacillati</taxon>
        <taxon>Bacillota</taxon>
        <taxon>Bacillota incertae sedis</taxon>
        <taxon>Caldicellulosiruptorales</taxon>
        <taxon>Caldicellulosiruptoraceae</taxon>
        <taxon>Caldicellulosiruptor</taxon>
    </lineage>
</organism>
<protein>
    <submittedName>
        <fullName evidence="3">XRE family transcriptional regulator</fullName>
    </submittedName>
</protein>
<dbReference type="InterPro" id="IPR010982">
    <property type="entry name" value="Lambda_DNA-bd_dom_sf"/>
</dbReference>
<dbReference type="SUPFAM" id="SSF47413">
    <property type="entry name" value="lambda repressor-like DNA-binding domains"/>
    <property type="match status" value="1"/>
</dbReference>
<reference evidence="3" key="1">
    <citation type="submission" date="2022-12" db="EMBL/GenBank/DDBJ databases">
        <authorList>
            <person name="Bing R.G."/>
            <person name="Willard D.J."/>
            <person name="Manesh M.J.H."/>
            <person name="Laemthong T."/>
            <person name="Crosby J.R."/>
            <person name="Kelly R.M."/>
        </authorList>
    </citation>
    <scope>NUCLEOTIDE SEQUENCE</scope>
    <source>
        <strain evidence="3">DSM 8990</strain>
    </source>
</reference>
<accession>A0ABY7BNE7</accession>
<dbReference type="Pfam" id="PF01381">
    <property type="entry name" value="HTH_3"/>
    <property type="match status" value="1"/>
</dbReference>
<dbReference type="InterPro" id="IPR001387">
    <property type="entry name" value="Cro/C1-type_HTH"/>
</dbReference>
<dbReference type="Proteomes" id="UP001164909">
    <property type="component" value="Chromosome"/>
</dbReference>
<proteinExistence type="inferred from homology"/>
<feature type="domain" description="HTH cro/C1-type" evidence="2">
    <location>
        <begin position="13"/>
        <end position="68"/>
    </location>
</feature>
<keyword evidence="4" id="KW-1185">Reference proteome</keyword>
<evidence type="ECO:0000259" key="2">
    <source>
        <dbReference type="PROSITE" id="PS50943"/>
    </source>
</evidence>
<dbReference type="CDD" id="cd00093">
    <property type="entry name" value="HTH_XRE"/>
    <property type="match status" value="1"/>
</dbReference>
<dbReference type="Pfam" id="PF06114">
    <property type="entry name" value="Peptidase_M78"/>
    <property type="match status" value="1"/>
</dbReference>
<dbReference type="PANTHER" id="PTHR43236">
    <property type="entry name" value="ANTITOXIN HIGA1"/>
    <property type="match status" value="1"/>
</dbReference>
<dbReference type="RefSeq" id="WP_082054573.1">
    <property type="nucleotide sequence ID" value="NZ_CP113865.1"/>
</dbReference>
<dbReference type="InterPro" id="IPR010359">
    <property type="entry name" value="IrrE_HExxH"/>
</dbReference>
<comment type="similarity">
    <text evidence="1">Belongs to the short-chain fatty acyl-CoA assimilation regulator (ScfR) family.</text>
</comment>
<sequence length="388" mass="45597">MMSFDFKLLGKKIRQARENMLIEKEEIAKALGYSVTEYDKIENGDINEIDGDVIVIISQILGRDFRYFVSEEYSAVELQIRKLFRQNGTLNKNDRIAIQQFVRLCEEKKNLEEIIGRKKVNPEDYSQYFSSTKSYKEQGIIAAYAERKRLGIEDEISDIYNLLRQQNIHIFRKKLDDSNISGVYINHPYAGHCVLINYCEDVYRQIFSLAHEYCHVLFDSNVGQDVSYINKNNSLLEIRANYFARHFLLPDTALEKYKFNFMNTTIDQMINMVVFLSEKYKVNPQVVIYRLEENKCISSKTKETLLSKLKVIKRNIQKVDPEKIELSKRIKNKFEDLIEKGISLEYLELVRSAYQGNYISFGKAMESLMIGFDDGKTLFELWDIYMEV</sequence>
<dbReference type="PROSITE" id="PS50943">
    <property type="entry name" value="HTH_CROC1"/>
    <property type="match status" value="1"/>
</dbReference>
<dbReference type="Gene3D" id="1.10.260.40">
    <property type="entry name" value="lambda repressor-like DNA-binding domains"/>
    <property type="match status" value="1"/>
</dbReference>
<evidence type="ECO:0000256" key="1">
    <source>
        <dbReference type="ARBA" id="ARBA00007227"/>
    </source>
</evidence>